<evidence type="ECO:0000313" key="6">
    <source>
        <dbReference type="EMBL" id="RKF43978.1"/>
    </source>
</evidence>
<sequence>MRAILLIDDHAMFREGLVLALTQAAPDFIVHAVSNGSEAIAALDAHTEIGVVMMDYYLPDVGGSALLRRLRQARPGLHILVLSASEDPDDVHTALSAGAHGFIHKSASSKALLEALHGVIAGKQIVPHAYAAIDTTGRRPAQSDDAALLGALTPRQIEVLRLVCDGLRNSEISARLGTSEKTVKAHMTAILAGLGVINRTQAVLIARRAGLFGKPN</sequence>
<dbReference type="OrthoDB" id="3374006at2"/>
<feature type="modified residue" description="4-aspartylphosphate" evidence="3">
    <location>
        <position position="55"/>
    </location>
</feature>
<protein>
    <submittedName>
        <fullName evidence="6">DNA-binding response regulator</fullName>
    </submittedName>
</protein>
<dbReference type="SUPFAM" id="SSF52172">
    <property type="entry name" value="CheY-like"/>
    <property type="match status" value="1"/>
</dbReference>
<dbReference type="PANTHER" id="PTHR43214">
    <property type="entry name" value="TWO-COMPONENT RESPONSE REGULATOR"/>
    <property type="match status" value="1"/>
</dbReference>
<feature type="domain" description="HTH luxR-type" evidence="4">
    <location>
        <begin position="145"/>
        <end position="210"/>
    </location>
</feature>
<dbReference type="Proteomes" id="UP000283709">
    <property type="component" value="Unassembled WGS sequence"/>
</dbReference>
<dbReference type="EMBL" id="MCAS01000021">
    <property type="protein sequence ID" value="RKF43978.1"/>
    <property type="molecule type" value="Genomic_DNA"/>
</dbReference>
<dbReference type="PROSITE" id="PS50110">
    <property type="entry name" value="RESPONSE_REGULATORY"/>
    <property type="match status" value="1"/>
</dbReference>
<dbReference type="GO" id="GO:0006355">
    <property type="term" value="P:regulation of DNA-templated transcription"/>
    <property type="evidence" value="ECO:0007669"/>
    <property type="project" value="InterPro"/>
</dbReference>
<accession>A0A420GFM5</accession>
<dbReference type="InterPro" id="IPR039420">
    <property type="entry name" value="WalR-like"/>
</dbReference>
<comment type="caution">
    <text evidence="6">The sequence shown here is derived from an EMBL/GenBank/DDBJ whole genome shotgun (WGS) entry which is preliminary data.</text>
</comment>
<dbReference type="PANTHER" id="PTHR43214:SF42">
    <property type="entry name" value="TRANSCRIPTIONAL REGULATORY PROTEIN DESR"/>
    <property type="match status" value="1"/>
</dbReference>
<dbReference type="CDD" id="cd17535">
    <property type="entry name" value="REC_NarL-like"/>
    <property type="match status" value="1"/>
</dbReference>
<dbReference type="CDD" id="cd06170">
    <property type="entry name" value="LuxR_C_like"/>
    <property type="match status" value="1"/>
</dbReference>
<evidence type="ECO:0000313" key="7">
    <source>
        <dbReference type="Proteomes" id="UP000283709"/>
    </source>
</evidence>
<name>A0A420GFM5_9BURK</name>
<dbReference type="PRINTS" id="PR00038">
    <property type="entry name" value="HTHLUXR"/>
</dbReference>
<keyword evidence="2 6" id="KW-0238">DNA-binding</keyword>
<dbReference type="Pfam" id="PF00196">
    <property type="entry name" value="GerE"/>
    <property type="match status" value="1"/>
</dbReference>
<dbReference type="RefSeq" id="WP_120345970.1">
    <property type="nucleotide sequence ID" value="NZ_MCAS01000021.1"/>
</dbReference>
<dbReference type="Gene3D" id="1.10.10.10">
    <property type="entry name" value="Winged helix-like DNA-binding domain superfamily/Winged helix DNA-binding domain"/>
    <property type="match status" value="1"/>
</dbReference>
<dbReference type="InterPro" id="IPR036388">
    <property type="entry name" value="WH-like_DNA-bd_sf"/>
</dbReference>
<evidence type="ECO:0000259" key="5">
    <source>
        <dbReference type="PROSITE" id="PS50110"/>
    </source>
</evidence>
<evidence type="ECO:0000256" key="1">
    <source>
        <dbReference type="ARBA" id="ARBA00022553"/>
    </source>
</evidence>
<dbReference type="InterPro" id="IPR016032">
    <property type="entry name" value="Sig_transdc_resp-reg_C-effctor"/>
</dbReference>
<dbReference type="InterPro" id="IPR058245">
    <property type="entry name" value="NreC/VraR/RcsB-like_REC"/>
</dbReference>
<dbReference type="AlphaFoldDB" id="A0A420GFM5"/>
<evidence type="ECO:0000256" key="2">
    <source>
        <dbReference type="ARBA" id="ARBA00023125"/>
    </source>
</evidence>
<reference evidence="6 7" key="1">
    <citation type="submission" date="2016-07" db="EMBL/GenBank/DDBJ databases">
        <title>Genome analysis of Burkholderia fungorum ES3-20.</title>
        <authorList>
            <person name="Xu D."/>
            <person name="Yao R."/>
            <person name="Zheng S."/>
        </authorList>
    </citation>
    <scope>NUCLEOTIDE SEQUENCE [LARGE SCALE GENOMIC DNA]</scope>
    <source>
        <strain evidence="6 7">ES3-20</strain>
    </source>
</reference>
<gene>
    <name evidence="6" type="ORF">BCY88_29835</name>
</gene>
<evidence type="ECO:0000256" key="3">
    <source>
        <dbReference type="PROSITE-ProRule" id="PRU00169"/>
    </source>
</evidence>
<dbReference type="GO" id="GO:0000160">
    <property type="term" value="P:phosphorelay signal transduction system"/>
    <property type="evidence" value="ECO:0007669"/>
    <property type="project" value="InterPro"/>
</dbReference>
<dbReference type="PROSITE" id="PS50043">
    <property type="entry name" value="HTH_LUXR_2"/>
    <property type="match status" value="1"/>
</dbReference>
<dbReference type="InterPro" id="IPR000792">
    <property type="entry name" value="Tscrpt_reg_LuxR_C"/>
</dbReference>
<dbReference type="SMART" id="SM00421">
    <property type="entry name" value="HTH_LUXR"/>
    <property type="match status" value="1"/>
</dbReference>
<dbReference type="SMART" id="SM00448">
    <property type="entry name" value="REC"/>
    <property type="match status" value="1"/>
</dbReference>
<dbReference type="Pfam" id="PF00072">
    <property type="entry name" value="Response_reg"/>
    <property type="match status" value="1"/>
</dbReference>
<evidence type="ECO:0000259" key="4">
    <source>
        <dbReference type="PROSITE" id="PS50043"/>
    </source>
</evidence>
<organism evidence="6 7">
    <name type="scientific">Paraburkholderia fungorum</name>
    <dbReference type="NCBI Taxonomy" id="134537"/>
    <lineage>
        <taxon>Bacteria</taxon>
        <taxon>Pseudomonadati</taxon>
        <taxon>Pseudomonadota</taxon>
        <taxon>Betaproteobacteria</taxon>
        <taxon>Burkholderiales</taxon>
        <taxon>Burkholderiaceae</taxon>
        <taxon>Paraburkholderia</taxon>
    </lineage>
</organism>
<dbReference type="SUPFAM" id="SSF46894">
    <property type="entry name" value="C-terminal effector domain of the bipartite response regulators"/>
    <property type="match status" value="1"/>
</dbReference>
<dbReference type="InterPro" id="IPR001789">
    <property type="entry name" value="Sig_transdc_resp-reg_receiver"/>
</dbReference>
<dbReference type="InterPro" id="IPR011006">
    <property type="entry name" value="CheY-like_superfamily"/>
</dbReference>
<proteinExistence type="predicted"/>
<dbReference type="Gene3D" id="3.40.50.2300">
    <property type="match status" value="1"/>
</dbReference>
<feature type="domain" description="Response regulatory" evidence="5">
    <location>
        <begin position="3"/>
        <end position="120"/>
    </location>
</feature>
<keyword evidence="1 3" id="KW-0597">Phosphoprotein</keyword>
<dbReference type="GO" id="GO:0003677">
    <property type="term" value="F:DNA binding"/>
    <property type="evidence" value="ECO:0007669"/>
    <property type="project" value="UniProtKB-KW"/>
</dbReference>